<proteinExistence type="predicted"/>
<reference evidence="4" key="3">
    <citation type="submission" date="2025-08" db="UniProtKB">
        <authorList>
            <consortium name="RefSeq"/>
        </authorList>
    </citation>
    <scope>IDENTIFICATION</scope>
    <source>
        <strain evidence="4">17A/GY</strain>
        <tissue evidence="4">Liver</tissue>
    </source>
</reference>
<organism evidence="3 4">
    <name type="scientific">Cricetulus griseus</name>
    <name type="common">Chinese hamster</name>
    <name type="synonym">Cricetulus barabensis griseus</name>
    <dbReference type="NCBI Taxonomy" id="10029"/>
    <lineage>
        <taxon>Eukaryota</taxon>
        <taxon>Metazoa</taxon>
        <taxon>Chordata</taxon>
        <taxon>Craniata</taxon>
        <taxon>Vertebrata</taxon>
        <taxon>Euteleostomi</taxon>
        <taxon>Mammalia</taxon>
        <taxon>Eutheria</taxon>
        <taxon>Euarchontoglires</taxon>
        <taxon>Glires</taxon>
        <taxon>Rodentia</taxon>
        <taxon>Myomorpha</taxon>
        <taxon>Muroidea</taxon>
        <taxon>Cricetidae</taxon>
        <taxon>Cricetinae</taxon>
        <taxon>Cricetulus</taxon>
    </lineage>
</organism>
<protein>
    <submittedName>
        <fullName evidence="4">Mucin-12-like</fullName>
    </submittedName>
</protein>
<dbReference type="Pfam" id="PF01390">
    <property type="entry name" value="SEA"/>
    <property type="match status" value="1"/>
</dbReference>
<feature type="transmembrane region" description="Helical" evidence="1">
    <location>
        <begin position="228"/>
        <end position="252"/>
    </location>
</feature>
<dbReference type="SUPFAM" id="SSF82671">
    <property type="entry name" value="SEA domain"/>
    <property type="match status" value="1"/>
</dbReference>
<gene>
    <name evidence="4" type="primary">LOC113835696</name>
</gene>
<keyword evidence="1" id="KW-0812">Transmembrane</keyword>
<keyword evidence="3" id="KW-1185">Reference proteome</keyword>
<dbReference type="KEGG" id="cge:113835696"/>
<dbReference type="GeneID" id="113835696"/>
<reference evidence="3" key="1">
    <citation type="journal article" date="2018" name="Biotechnol. Bioeng.">
        <title>A reference genome of the Chinese hamster based on a hybrid assembly strategy.</title>
        <authorList>
            <person name="Rupp O."/>
            <person name="MacDonald M.L."/>
            <person name="Li S."/>
            <person name="Dhiman H."/>
            <person name="Polson S."/>
            <person name="Griep S."/>
            <person name="Heffner K."/>
            <person name="Hernandez I."/>
            <person name="Brinkrolf K."/>
            <person name="Jadhav V."/>
            <person name="Samoudi M."/>
            <person name="Hao H."/>
            <person name="Kingham B."/>
            <person name="Goesmann A."/>
            <person name="Betenbaugh M.J."/>
            <person name="Lewis N.E."/>
            <person name="Borth N."/>
            <person name="Lee K.H."/>
        </authorList>
    </citation>
    <scope>NUCLEOTIDE SEQUENCE [LARGE SCALE GENOMIC DNA]</scope>
    <source>
        <strain evidence="3">17A/GY</strain>
    </source>
</reference>
<feature type="domain" description="SEA" evidence="2">
    <location>
        <begin position="17"/>
        <end position="124"/>
    </location>
</feature>
<keyword evidence="1" id="KW-0472">Membrane</keyword>
<dbReference type="OrthoDB" id="7493297at2759"/>
<dbReference type="PANTHER" id="PTHR37999">
    <property type="entry name" value="MUCIN-17"/>
    <property type="match status" value="1"/>
</dbReference>
<accession>A0A9J7GV55</accession>
<keyword evidence="1" id="KW-1133">Transmembrane helix</keyword>
<dbReference type="InterPro" id="IPR036364">
    <property type="entry name" value="SEA_dom_sf"/>
</dbReference>
<dbReference type="Proteomes" id="UP001108280">
    <property type="component" value="Chromosome 4"/>
</dbReference>
<evidence type="ECO:0000259" key="2">
    <source>
        <dbReference type="PROSITE" id="PS50024"/>
    </source>
</evidence>
<dbReference type="PROSITE" id="PS50024">
    <property type="entry name" value="SEA"/>
    <property type="match status" value="1"/>
</dbReference>
<dbReference type="AlphaFoldDB" id="A0A9J7GV55"/>
<dbReference type="SMART" id="SM00200">
    <property type="entry name" value="SEA"/>
    <property type="match status" value="1"/>
</dbReference>
<evidence type="ECO:0000313" key="3">
    <source>
        <dbReference type="Proteomes" id="UP001108280"/>
    </source>
</evidence>
<dbReference type="InterPro" id="IPR000082">
    <property type="entry name" value="SEA_dom"/>
</dbReference>
<dbReference type="RefSeq" id="XP_035300081.1">
    <property type="nucleotide sequence ID" value="XM_035444190.1"/>
</dbReference>
<evidence type="ECO:0000256" key="1">
    <source>
        <dbReference type="SAM" id="Phobius"/>
    </source>
</evidence>
<evidence type="ECO:0000313" key="4">
    <source>
        <dbReference type="RefSeq" id="XP_035300081.1"/>
    </source>
</evidence>
<name>A0A9J7GV55_CRIGR</name>
<reference evidence="3" key="2">
    <citation type="journal article" date="2020" name="Biotechnol. Bioeng.">
        <title>Chromosome-scale scaffolds for the Chinese hamster reference genome assembly to facilitate the study of the CHO epigenome.</title>
        <authorList>
            <person name="Hilliard W."/>
            <person name="MacDonald M."/>
            <person name="Lee K.H."/>
        </authorList>
    </citation>
    <scope>NUCLEOTIDE SEQUENCE [LARGE SCALE GENOMIC DNA]</scope>
    <source>
        <strain evidence="3">17A/GY</strain>
    </source>
</reference>
<dbReference type="InterPro" id="IPR053311">
    <property type="entry name" value="Mucosal_Integrity_Assoc"/>
</dbReference>
<sequence>MESGMEDSVNAKIPNVINATVTMIVKVTHRNFTSDLKNTSSEAYKNFQNLFLSQMDKVYEGDDLPQYKEVIIRELLNGSIVVESDVILEANYTPEYQTLFRNLTKIVKNKIINVTRAQETDTSLCQNAKLCYNANFTTVDMETLKFSFNPVELCNQKAAADFGQYFYPEVVEGRLTCVNNCTRGTKSQLNCNLGQCQLLRSGPHCVCPNTDTHWYWGETCKSRTSKRLVYGLVGTMLAVLLVLVVLAVFLGWSQKKQHRAKYDPSQAWQREALPGTFKSTGVWEGQNLKEDNFGPEKGYSHFQPNLQPVDPNTELNFQRPKVVKSAAL</sequence>
<dbReference type="PANTHER" id="PTHR37999:SF2">
    <property type="entry name" value="MUCIN-17"/>
    <property type="match status" value="1"/>
</dbReference>